<accession>A0A7S1VS49</accession>
<protein>
    <submittedName>
        <fullName evidence="1">Uncharacterized protein</fullName>
    </submittedName>
</protein>
<reference evidence="1" key="1">
    <citation type="submission" date="2021-01" db="EMBL/GenBank/DDBJ databases">
        <authorList>
            <person name="Corre E."/>
            <person name="Pelletier E."/>
            <person name="Niang G."/>
            <person name="Scheremetjew M."/>
            <person name="Finn R."/>
            <person name="Kale V."/>
            <person name="Holt S."/>
            <person name="Cochrane G."/>
            <person name="Meng A."/>
            <person name="Brown T."/>
            <person name="Cohen L."/>
        </authorList>
    </citation>
    <scope>NUCLEOTIDE SEQUENCE</scope>
    <source>
        <strain evidence="1">CCMP 410</strain>
    </source>
</reference>
<proteinExistence type="predicted"/>
<gene>
    <name evidence="1" type="ORF">GOCE00092_LOCUS26080</name>
</gene>
<evidence type="ECO:0000313" key="1">
    <source>
        <dbReference type="EMBL" id="CAD9309587.1"/>
    </source>
</evidence>
<dbReference type="EMBL" id="HBGK01049677">
    <property type="protein sequence ID" value="CAD9309587.1"/>
    <property type="molecule type" value="Transcribed_RNA"/>
</dbReference>
<sequence length="116" mass="13192">MLAMMQLPNFTGCRFVLTTSSAGVRGANMVLNQPVAHKLPHGCTQHVVDKLHQLQNNCQNWQLMHSHNAPEFGFLIFEVVILLDTAVSKPNRRHLCNNRTRFRRNQSVPLQSSCKD</sequence>
<organism evidence="1">
    <name type="scientific">Grammatophora oceanica</name>
    <dbReference type="NCBI Taxonomy" id="210454"/>
    <lineage>
        <taxon>Eukaryota</taxon>
        <taxon>Sar</taxon>
        <taxon>Stramenopiles</taxon>
        <taxon>Ochrophyta</taxon>
        <taxon>Bacillariophyta</taxon>
        <taxon>Fragilariophyceae</taxon>
        <taxon>Fragilariophycidae</taxon>
        <taxon>Rhabdonematales</taxon>
        <taxon>Grammatophoraceae</taxon>
        <taxon>Grammatophora</taxon>
    </lineage>
</organism>
<name>A0A7S1VS49_9STRA</name>
<dbReference type="AlphaFoldDB" id="A0A7S1VS49"/>